<gene>
    <name evidence="2" type="ORF">WMY93_031078</name>
</gene>
<reference evidence="3" key="1">
    <citation type="submission" date="2024-04" db="EMBL/GenBank/DDBJ databases">
        <title>Salinicola lusitanus LLJ914,a marine bacterium isolated from the Okinawa Trough.</title>
        <authorList>
            <person name="Li J."/>
        </authorList>
    </citation>
    <scope>NUCLEOTIDE SEQUENCE [LARGE SCALE GENOMIC DNA]</scope>
</reference>
<keyword evidence="1" id="KW-0472">Membrane</keyword>
<dbReference type="EMBL" id="JBBPFD010000536">
    <property type="protein sequence ID" value="KAK7878361.1"/>
    <property type="molecule type" value="Genomic_DNA"/>
</dbReference>
<proteinExistence type="predicted"/>
<feature type="transmembrane region" description="Helical" evidence="1">
    <location>
        <begin position="48"/>
        <end position="72"/>
    </location>
</feature>
<sequence length="119" mass="13273">MEHLEWAGHGTPRVGGAWNTWSGRGMEHLDDSDEWAGQNKERRSKSNLFLLLTLLLCGAPGVSWWCCSLSPATAWFPVQFSVQFFQILAVLFVVSFARSPSVSSLTSLPVSCFHFLFPP</sequence>
<evidence type="ECO:0000313" key="2">
    <source>
        <dbReference type="EMBL" id="KAK7878361.1"/>
    </source>
</evidence>
<protein>
    <submittedName>
        <fullName evidence="2">Uncharacterized protein</fullName>
    </submittedName>
</protein>
<organism evidence="2 3">
    <name type="scientific">Mugilogobius chulae</name>
    <name type="common">yellowstripe goby</name>
    <dbReference type="NCBI Taxonomy" id="88201"/>
    <lineage>
        <taxon>Eukaryota</taxon>
        <taxon>Metazoa</taxon>
        <taxon>Chordata</taxon>
        <taxon>Craniata</taxon>
        <taxon>Vertebrata</taxon>
        <taxon>Euteleostomi</taxon>
        <taxon>Actinopterygii</taxon>
        <taxon>Neopterygii</taxon>
        <taxon>Teleostei</taxon>
        <taxon>Neoteleostei</taxon>
        <taxon>Acanthomorphata</taxon>
        <taxon>Gobiaria</taxon>
        <taxon>Gobiiformes</taxon>
        <taxon>Gobioidei</taxon>
        <taxon>Gobiidae</taxon>
        <taxon>Gobionellinae</taxon>
        <taxon>Mugilogobius</taxon>
    </lineage>
</organism>
<keyword evidence="1" id="KW-0812">Transmembrane</keyword>
<feature type="transmembrane region" description="Helical" evidence="1">
    <location>
        <begin position="78"/>
        <end position="97"/>
    </location>
</feature>
<keyword evidence="1" id="KW-1133">Transmembrane helix</keyword>
<dbReference type="AlphaFoldDB" id="A0AAW0MHD3"/>
<comment type="caution">
    <text evidence="2">The sequence shown here is derived from an EMBL/GenBank/DDBJ whole genome shotgun (WGS) entry which is preliminary data.</text>
</comment>
<evidence type="ECO:0000313" key="3">
    <source>
        <dbReference type="Proteomes" id="UP001460270"/>
    </source>
</evidence>
<evidence type="ECO:0000256" key="1">
    <source>
        <dbReference type="SAM" id="Phobius"/>
    </source>
</evidence>
<name>A0AAW0MHD3_9GOBI</name>
<accession>A0AAW0MHD3</accession>
<dbReference type="Proteomes" id="UP001460270">
    <property type="component" value="Unassembled WGS sequence"/>
</dbReference>
<keyword evidence="3" id="KW-1185">Reference proteome</keyword>